<proteinExistence type="predicted"/>
<evidence type="ECO:0000313" key="12">
    <source>
        <dbReference type="EMBL" id="RUM23345.1"/>
    </source>
</evidence>
<dbReference type="GO" id="GO:0000287">
    <property type="term" value="F:magnesium ion binding"/>
    <property type="evidence" value="ECO:0007669"/>
    <property type="project" value="TreeGrafter"/>
</dbReference>
<comment type="catalytic activity">
    <reaction evidence="9">
        <text>O-phospho-L-serine + H2O = L-serine + phosphate</text>
        <dbReference type="Rhea" id="RHEA:21208"/>
        <dbReference type="ChEBI" id="CHEBI:15377"/>
        <dbReference type="ChEBI" id="CHEBI:33384"/>
        <dbReference type="ChEBI" id="CHEBI:43474"/>
        <dbReference type="ChEBI" id="CHEBI:57524"/>
        <dbReference type="EC" id="3.1.3.3"/>
    </reaction>
</comment>
<protein>
    <recommendedName>
        <fullName evidence="3">phosphoserine phosphatase</fullName>
        <ecNumber evidence="3">3.1.3.3</ecNumber>
    </recommendedName>
</protein>
<dbReference type="EC" id="3.1.3.3" evidence="3"/>
<evidence type="ECO:0000256" key="11">
    <source>
        <dbReference type="SAM" id="SignalP"/>
    </source>
</evidence>
<accession>A0A432PGU7</accession>
<keyword evidence="5" id="KW-0479">Metal-binding</keyword>
<name>A0A432PGU7_9HYPH</name>
<dbReference type="SUPFAM" id="SSF56784">
    <property type="entry name" value="HAD-like"/>
    <property type="match status" value="1"/>
</dbReference>
<evidence type="ECO:0000256" key="7">
    <source>
        <dbReference type="ARBA" id="ARBA00022842"/>
    </source>
</evidence>
<dbReference type="InterPro" id="IPR050582">
    <property type="entry name" value="HAD-like_SerB"/>
</dbReference>
<keyword evidence="7" id="KW-0460">Magnesium</keyword>
<dbReference type="GO" id="GO:0006564">
    <property type="term" value="P:L-serine biosynthetic process"/>
    <property type="evidence" value="ECO:0007669"/>
    <property type="project" value="UniProtKB-KW"/>
</dbReference>
<evidence type="ECO:0000256" key="9">
    <source>
        <dbReference type="ARBA" id="ARBA00048138"/>
    </source>
</evidence>
<evidence type="ECO:0000256" key="5">
    <source>
        <dbReference type="ARBA" id="ARBA00022723"/>
    </source>
</evidence>
<comment type="catalytic activity">
    <reaction evidence="10">
        <text>O-phospho-D-serine + H2O = D-serine + phosphate</text>
        <dbReference type="Rhea" id="RHEA:24873"/>
        <dbReference type="ChEBI" id="CHEBI:15377"/>
        <dbReference type="ChEBI" id="CHEBI:35247"/>
        <dbReference type="ChEBI" id="CHEBI:43474"/>
        <dbReference type="ChEBI" id="CHEBI:58680"/>
        <dbReference type="EC" id="3.1.3.3"/>
    </reaction>
</comment>
<sequence>MNEALHMVAKILASLTAALTLVAAEPVFSQEPLPSWNDTAARSRIMDFVKATVTEGGEGYFAPADRIAVFDNDGTLWCEQPYYIQLGFMLDRVKALAPQHPEWKTKEPFKSILDDDLKGIAKGGEMGIVELGMATHAGMTTDQFNTIVNDWFAAAKHPKTGRLYTEMTYLPMRELLEYLRANGFTTYIVSGGGVEFMRPVTEKLYGIPPQQVVGSTIVTQYDLVDDEPVLNRLPKVDFVDDGPGKPVGINKFIGRKPIFAAGNSDGDYEMLRWTTAAKEPSFAMIVHHTDGNREYAYDRQSSIGKLDKALDEAERRNWLVVDMKNDWKKIFAFEQ</sequence>
<dbReference type="PANTHER" id="PTHR43344:SF2">
    <property type="entry name" value="PHOSPHOSERINE PHOSPHATASE"/>
    <property type="match status" value="1"/>
</dbReference>
<dbReference type="OrthoDB" id="9799365at2"/>
<dbReference type="EMBL" id="RJTH01000008">
    <property type="protein sequence ID" value="RUM23345.1"/>
    <property type="molecule type" value="Genomic_DNA"/>
</dbReference>
<organism evidence="12 13">
    <name type="scientific">Rhizobium vallis</name>
    <dbReference type="NCBI Taxonomy" id="634290"/>
    <lineage>
        <taxon>Bacteria</taxon>
        <taxon>Pseudomonadati</taxon>
        <taxon>Pseudomonadota</taxon>
        <taxon>Alphaproteobacteria</taxon>
        <taxon>Hyphomicrobiales</taxon>
        <taxon>Rhizobiaceae</taxon>
        <taxon>Rhizobium/Agrobacterium group</taxon>
        <taxon>Rhizobium</taxon>
    </lineage>
</organism>
<evidence type="ECO:0000256" key="10">
    <source>
        <dbReference type="ARBA" id="ARBA00048523"/>
    </source>
</evidence>
<reference evidence="13" key="1">
    <citation type="submission" date="2018-11" db="EMBL/GenBank/DDBJ databases">
        <title>Rhizobium chutanense sp. nov., isolated from root nodules of Phaseolus vulgaris in China.</title>
        <authorList>
            <person name="Huo Y."/>
        </authorList>
    </citation>
    <scope>NUCLEOTIDE SEQUENCE [LARGE SCALE GENOMIC DNA]</scope>
    <source>
        <strain evidence="13">CCBAU 65647</strain>
    </source>
</reference>
<gene>
    <name evidence="12" type="ORF">EFQ99_22125</name>
</gene>
<evidence type="ECO:0000256" key="4">
    <source>
        <dbReference type="ARBA" id="ARBA00022605"/>
    </source>
</evidence>
<evidence type="ECO:0000256" key="3">
    <source>
        <dbReference type="ARBA" id="ARBA00012640"/>
    </source>
</evidence>
<feature type="chain" id="PRO_5018972311" description="phosphoserine phosphatase" evidence="11">
    <location>
        <begin position="24"/>
        <end position="335"/>
    </location>
</feature>
<keyword evidence="6 12" id="KW-0378">Hydrolase</keyword>
<dbReference type="AlphaFoldDB" id="A0A432PGU7"/>
<evidence type="ECO:0000256" key="8">
    <source>
        <dbReference type="ARBA" id="ARBA00023299"/>
    </source>
</evidence>
<dbReference type="InterPro" id="IPR036412">
    <property type="entry name" value="HAD-like_sf"/>
</dbReference>
<dbReference type="GO" id="GO:0036424">
    <property type="term" value="F:L-phosphoserine phosphatase activity"/>
    <property type="evidence" value="ECO:0007669"/>
    <property type="project" value="TreeGrafter"/>
</dbReference>
<comment type="caution">
    <text evidence="12">The sequence shown here is derived from an EMBL/GenBank/DDBJ whole genome shotgun (WGS) entry which is preliminary data.</text>
</comment>
<feature type="signal peptide" evidence="11">
    <location>
        <begin position="1"/>
        <end position="23"/>
    </location>
</feature>
<dbReference type="InterPro" id="IPR023214">
    <property type="entry name" value="HAD_sf"/>
</dbReference>
<dbReference type="Proteomes" id="UP000278823">
    <property type="component" value="Unassembled WGS sequence"/>
</dbReference>
<evidence type="ECO:0000256" key="2">
    <source>
        <dbReference type="ARBA" id="ARBA00005135"/>
    </source>
</evidence>
<dbReference type="Gene3D" id="3.40.50.1000">
    <property type="entry name" value="HAD superfamily/HAD-like"/>
    <property type="match status" value="1"/>
</dbReference>
<comment type="cofactor">
    <cofactor evidence="1">
        <name>Mg(2+)</name>
        <dbReference type="ChEBI" id="CHEBI:18420"/>
    </cofactor>
</comment>
<evidence type="ECO:0000313" key="13">
    <source>
        <dbReference type="Proteomes" id="UP000278823"/>
    </source>
</evidence>
<comment type="pathway">
    <text evidence="2">Amino-acid biosynthesis; L-serine biosynthesis; L-serine from 3-phospho-D-glycerate: step 3/3.</text>
</comment>
<dbReference type="GO" id="GO:0005737">
    <property type="term" value="C:cytoplasm"/>
    <property type="evidence" value="ECO:0007669"/>
    <property type="project" value="TreeGrafter"/>
</dbReference>
<keyword evidence="11" id="KW-0732">Signal</keyword>
<keyword evidence="4" id="KW-0028">Amino-acid biosynthesis</keyword>
<keyword evidence="13" id="KW-1185">Reference proteome</keyword>
<dbReference type="Pfam" id="PF12710">
    <property type="entry name" value="HAD"/>
    <property type="match status" value="1"/>
</dbReference>
<evidence type="ECO:0000256" key="1">
    <source>
        <dbReference type="ARBA" id="ARBA00001946"/>
    </source>
</evidence>
<dbReference type="PANTHER" id="PTHR43344">
    <property type="entry name" value="PHOSPHOSERINE PHOSPHATASE"/>
    <property type="match status" value="1"/>
</dbReference>
<keyword evidence="8" id="KW-0718">Serine biosynthesis</keyword>
<dbReference type="RefSeq" id="WP_126923353.1">
    <property type="nucleotide sequence ID" value="NZ_ML133693.1"/>
</dbReference>
<evidence type="ECO:0000256" key="6">
    <source>
        <dbReference type="ARBA" id="ARBA00022801"/>
    </source>
</evidence>